<organism evidence="2 3">
    <name type="scientific">Phanerochaete sordida</name>
    <dbReference type="NCBI Taxonomy" id="48140"/>
    <lineage>
        <taxon>Eukaryota</taxon>
        <taxon>Fungi</taxon>
        <taxon>Dikarya</taxon>
        <taxon>Basidiomycota</taxon>
        <taxon>Agaricomycotina</taxon>
        <taxon>Agaricomycetes</taxon>
        <taxon>Polyporales</taxon>
        <taxon>Phanerochaetaceae</taxon>
        <taxon>Phanerochaete</taxon>
    </lineage>
</organism>
<evidence type="ECO:0000313" key="3">
    <source>
        <dbReference type="Proteomes" id="UP000703269"/>
    </source>
</evidence>
<comment type="caution">
    <text evidence="2">The sequence shown here is derived from an EMBL/GenBank/DDBJ whole genome shotgun (WGS) entry which is preliminary data.</text>
</comment>
<dbReference type="EMBL" id="BPQB01000029">
    <property type="protein sequence ID" value="GJE92893.1"/>
    <property type="molecule type" value="Genomic_DNA"/>
</dbReference>
<evidence type="ECO:0000256" key="1">
    <source>
        <dbReference type="SAM" id="MobiDB-lite"/>
    </source>
</evidence>
<feature type="region of interest" description="Disordered" evidence="1">
    <location>
        <begin position="9"/>
        <end position="31"/>
    </location>
</feature>
<evidence type="ECO:0000313" key="2">
    <source>
        <dbReference type="EMBL" id="GJE92893.1"/>
    </source>
</evidence>
<keyword evidence="3" id="KW-1185">Reference proteome</keyword>
<feature type="region of interest" description="Disordered" evidence="1">
    <location>
        <begin position="48"/>
        <end position="82"/>
    </location>
</feature>
<dbReference type="Proteomes" id="UP000703269">
    <property type="component" value="Unassembled WGS sequence"/>
</dbReference>
<protein>
    <submittedName>
        <fullName evidence="2">Uncharacterized protein</fullName>
    </submittedName>
</protein>
<sequence length="82" mass="8595">MGAEVLCARGRGGRLDPNTAWAPSGPADPGEAVPEYKNGAVARTARLVRPTAHSNTTGHKGPRRRVPAAALCPAGRPRRFRG</sequence>
<gene>
    <name evidence="2" type="ORF">PsYK624_090510</name>
</gene>
<accession>A0A9P3LFP2</accession>
<reference evidence="2 3" key="1">
    <citation type="submission" date="2021-08" db="EMBL/GenBank/DDBJ databases">
        <title>Draft Genome Sequence of Phanerochaete sordida strain YK-624.</title>
        <authorList>
            <person name="Mori T."/>
            <person name="Dohra H."/>
            <person name="Suzuki T."/>
            <person name="Kawagishi H."/>
            <person name="Hirai H."/>
        </authorList>
    </citation>
    <scope>NUCLEOTIDE SEQUENCE [LARGE SCALE GENOMIC DNA]</scope>
    <source>
        <strain evidence="2 3">YK-624</strain>
    </source>
</reference>
<dbReference type="AlphaFoldDB" id="A0A9P3LFP2"/>
<name>A0A9P3LFP2_9APHY</name>
<proteinExistence type="predicted"/>